<sequence>MSSKFLPRTILITGSNTGIGYELVRQLASLGHKVYLSSRSEGSGKDAQKKLKDEHGLDVKYVQLDVTSEGSVKRARDAIETEEGVLDVLVNNAGIATAFLKPSELTPASMEEILNTNYYGVIRVTTTFIPLIRKAKGGVILNVSSQVGSHTSQTQLGDRFPAQSVPYYSSKAILNAYTISLAKELKEEGIRVNSGTPGLTSTNFPGSHRAGRPAFEGAACLLPLILIDPQDNAKTGTYYGHRVDGTIGEIPW</sequence>
<dbReference type="InterPro" id="IPR002347">
    <property type="entry name" value="SDR_fam"/>
</dbReference>
<keyword evidence="3" id="KW-0560">Oxidoreductase</keyword>
<evidence type="ECO:0000256" key="2">
    <source>
        <dbReference type="ARBA" id="ARBA00022857"/>
    </source>
</evidence>
<dbReference type="SUPFAM" id="SSF51735">
    <property type="entry name" value="NAD(P)-binding Rossmann-fold domains"/>
    <property type="match status" value="1"/>
</dbReference>
<dbReference type="PRINTS" id="PR00080">
    <property type="entry name" value="SDRFAMILY"/>
</dbReference>
<comment type="caution">
    <text evidence="5">The sequence shown here is derived from an EMBL/GenBank/DDBJ whole genome shotgun (WGS) entry which is preliminary data.</text>
</comment>
<dbReference type="PANTHER" id="PTHR43963:SF6">
    <property type="entry name" value="CHAIN DEHYDROGENASE FAMILY PROTEIN, PUTATIVE (AFU_ORTHOLOGUE AFUA_3G15350)-RELATED"/>
    <property type="match status" value="1"/>
</dbReference>
<keyword evidence="2" id="KW-0521">NADP</keyword>
<evidence type="ECO:0008006" key="7">
    <source>
        <dbReference type="Google" id="ProtNLM"/>
    </source>
</evidence>
<accession>A0ABR3FTZ6</accession>
<keyword evidence="6" id="KW-1185">Reference proteome</keyword>
<evidence type="ECO:0000256" key="1">
    <source>
        <dbReference type="ARBA" id="ARBA00006484"/>
    </source>
</evidence>
<dbReference type="PANTHER" id="PTHR43963">
    <property type="entry name" value="CARBONYL REDUCTASE 1-RELATED"/>
    <property type="match status" value="1"/>
</dbReference>
<gene>
    <name evidence="5" type="ORF">V5O48_003212</name>
</gene>
<organism evidence="5 6">
    <name type="scientific">Marasmius crinis-equi</name>
    <dbReference type="NCBI Taxonomy" id="585013"/>
    <lineage>
        <taxon>Eukaryota</taxon>
        <taxon>Fungi</taxon>
        <taxon>Dikarya</taxon>
        <taxon>Basidiomycota</taxon>
        <taxon>Agaricomycotina</taxon>
        <taxon>Agaricomycetes</taxon>
        <taxon>Agaricomycetidae</taxon>
        <taxon>Agaricales</taxon>
        <taxon>Marasmiineae</taxon>
        <taxon>Marasmiaceae</taxon>
        <taxon>Marasmius</taxon>
    </lineage>
</organism>
<evidence type="ECO:0000256" key="3">
    <source>
        <dbReference type="ARBA" id="ARBA00023002"/>
    </source>
</evidence>
<dbReference type="Pfam" id="PF00106">
    <property type="entry name" value="adh_short"/>
    <property type="match status" value="1"/>
</dbReference>
<evidence type="ECO:0000313" key="6">
    <source>
        <dbReference type="Proteomes" id="UP001465976"/>
    </source>
</evidence>
<dbReference type="Gene3D" id="3.40.50.720">
    <property type="entry name" value="NAD(P)-binding Rossmann-like Domain"/>
    <property type="match status" value="1"/>
</dbReference>
<name>A0ABR3FTZ6_9AGAR</name>
<protein>
    <recommendedName>
        <fullName evidence="7">NAD(P)-binding protein</fullName>
    </recommendedName>
</protein>
<dbReference type="PRINTS" id="PR00081">
    <property type="entry name" value="GDHRDH"/>
</dbReference>
<proteinExistence type="inferred from homology"/>
<dbReference type="EMBL" id="JBAHYK010000084">
    <property type="protein sequence ID" value="KAL0578800.1"/>
    <property type="molecule type" value="Genomic_DNA"/>
</dbReference>
<dbReference type="Proteomes" id="UP001465976">
    <property type="component" value="Unassembled WGS sequence"/>
</dbReference>
<reference evidence="5 6" key="1">
    <citation type="submission" date="2024-02" db="EMBL/GenBank/DDBJ databases">
        <title>A draft genome for the cacao thread blight pathogen Marasmius crinis-equi.</title>
        <authorList>
            <person name="Cohen S.P."/>
            <person name="Baruah I.K."/>
            <person name="Amoako-Attah I."/>
            <person name="Bukari Y."/>
            <person name="Meinhardt L.W."/>
            <person name="Bailey B.A."/>
        </authorList>
    </citation>
    <scope>NUCLEOTIDE SEQUENCE [LARGE SCALE GENOMIC DNA]</scope>
    <source>
        <strain evidence="5 6">GH-76</strain>
    </source>
</reference>
<evidence type="ECO:0000256" key="4">
    <source>
        <dbReference type="RuleBase" id="RU000363"/>
    </source>
</evidence>
<dbReference type="InterPro" id="IPR036291">
    <property type="entry name" value="NAD(P)-bd_dom_sf"/>
</dbReference>
<evidence type="ECO:0000313" key="5">
    <source>
        <dbReference type="EMBL" id="KAL0578800.1"/>
    </source>
</evidence>
<comment type="similarity">
    <text evidence="1 4">Belongs to the short-chain dehydrogenases/reductases (SDR) family.</text>
</comment>